<dbReference type="AlphaFoldDB" id="A0A1I3EXP1"/>
<feature type="signal peptide" evidence="4">
    <location>
        <begin position="1"/>
        <end position="25"/>
    </location>
</feature>
<dbReference type="Gene3D" id="2.150.10.10">
    <property type="entry name" value="Serralysin-like metalloprotease, C-terminal"/>
    <property type="match status" value="1"/>
</dbReference>
<protein>
    <submittedName>
        <fullName evidence="5">Ca2+-binding protein, RTX toxin-related</fullName>
    </submittedName>
</protein>
<organism evidence="5 6">
    <name type="scientific">Nocardioides psychrotolerans</name>
    <dbReference type="NCBI Taxonomy" id="1005945"/>
    <lineage>
        <taxon>Bacteria</taxon>
        <taxon>Bacillati</taxon>
        <taxon>Actinomycetota</taxon>
        <taxon>Actinomycetes</taxon>
        <taxon>Propionibacteriales</taxon>
        <taxon>Nocardioidaceae</taxon>
        <taxon>Nocardioides</taxon>
    </lineage>
</organism>
<gene>
    <name evidence="5" type="ORF">SAMN05216561_104122</name>
</gene>
<sequence>MTLQPLRLLLGTTVLIGCGATAVHASTAVAIPVVDRAAASQACQGKPVTILGANRARGEIQGTVRDDVIISDGARSVHARGGNDTICLTGSVGAGTVLVDAGPGTDVILNRLSGRSATQVRLGAGADRYVGGDRRDYVLTGADIERDRVWTGPGQDQVVARGEDDVDLGAGPDEVDLAATSAEQRLVGGAGADALRFGSGADAAGWQVDNTTQRATRDGATMLRWTSFTQFRFPRQDLASFTGGPADDVVEARSIGTAVTGAGDDAVIAGGVGSVDVGAGNDRVIASRVRDRLVLGAGDDRLELSVEPNGGLPIYDGGPGLDLFSPRIDVPPSTTFPQEIRGDLVTQDITFPGSDVPAIKLAAIEGLHLYGFRVTLVGDQQRNHLAADGCHITITGAEGDDLLHTALDPFQDFPCDEQTAPTREMRGGAGDDVLRGDIYRDVLFGGSGNDLLRGGEFNDTLVGGPGRDEARGESGRDTCRAEVRRGCEK</sequence>
<evidence type="ECO:0000256" key="4">
    <source>
        <dbReference type="SAM" id="SignalP"/>
    </source>
</evidence>
<dbReference type="GO" id="GO:0005509">
    <property type="term" value="F:calcium ion binding"/>
    <property type="evidence" value="ECO:0007669"/>
    <property type="project" value="InterPro"/>
</dbReference>
<dbReference type="Proteomes" id="UP000198649">
    <property type="component" value="Unassembled WGS sequence"/>
</dbReference>
<feature type="compositionally biased region" description="Basic and acidic residues" evidence="3">
    <location>
        <begin position="466"/>
        <end position="477"/>
    </location>
</feature>
<name>A0A1I3EXP1_9ACTN</name>
<dbReference type="InterPro" id="IPR050557">
    <property type="entry name" value="RTX_toxin/Mannuronan_C5-epim"/>
</dbReference>
<dbReference type="Gene3D" id="2.160.20.160">
    <property type="match status" value="1"/>
</dbReference>
<keyword evidence="4" id="KW-0732">Signal</keyword>
<accession>A0A1I3EXP1</accession>
<dbReference type="SUPFAM" id="SSF51120">
    <property type="entry name" value="beta-Roll"/>
    <property type="match status" value="2"/>
</dbReference>
<proteinExistence type="predicted"/>
<feature type="region of interest" description="Disordered" evidence="3">
    <location>
        <begin position="455"/>
        <end position="477"/>
    </location>
</feature>
<dbReference type="STRING" id="1005945.SAMN05216561_104122"/>
<comment type="subcellular location">
    <subcellularLocation>
        <location evidence="1">Secreted</location>
    </subcellularLocation>
</comment>
<dbReference type="PRINTS" id="PR00313">
    <property type="entry name" value="CABNDNGRPT"/>
</dbReference>
<dbReference type="PANTHER" id="PTHR38340:SF1">
    <property type="entry name" value="S-LAYER PROTEIN"/>
    <property type="match status" value="1"/>
</dbReference>
<dbReference type="PROSITE" id="PS51257">
    <property type="entry name" value="PROKAR_LIPOPROTEIN"/>
    <property type="match status" value="1"/>
</dbReference>
<evidence type="ECO:0000313" key="6">
    <source>
        <dbReference type="Proteomes" id="UP000198649"/>
    </source>
</evidence>
<evidence type="ECO:0000313" key="5">
    <source>
        <dbReference type="EMBL" id="SFI03759.1"/>
    </source>
</evidence>
<dbReference type="InterPro" id="IPR018511">
    <property type="entry name" value="Hemolysin-typ_Ca-bd_CS"/>
</dbReference>
<keyword evidence="6" id="KW-1185">Reference proteome</keyword>
<dbReference type="GO" id="GO:0005576">
    <property type="term" value="C:extracellular region"/>
    <property type="evidence" value="ECO:0007669"/>
    <property type="project" value="UniProtKB-SubCell"/>
</dbReference>
<evidence type="ECO:0000256" key="2">
    <source>
        <dbReference type="ARBA" id="ARBA00022525"/>
    </source>
</evidence>
<reference evidence="5 6" key="1">
    <citation type="submission" date="2016-10" db="EMBL/GenBank/DDBJ databases">
        <authorList>
            <person name="de Groot N.N."/>
        </authorList>
    </citation>
    <scope>NUCLEOTIDE SEQUENCE [LARGE SCALE GENOMIC DNA]</scope>
    <source>
        <strain evidence="5 6">CGMCC 1.11156</strain>
    </source>
</reference>
<evidence type="ECO:0000256" key="1">
    <source>
        <dbReference type="ARBA" id="ARBA00004613"/>
    </source>
</evidence>
<dbReference type="PANTHER" id="PTHR38340">
    <property type="entry name" value="S-LAYER PROTEIN"/>
    <property type="match status" value="1"/>
</dbReference>
<evidence type="ECO:0000256" key="3">
    <source>
        <dbReference type="SAM" id="MobiDB-lite"/>
    </source>
</evidence>
<feature type="chain" id="PRO_5011647195" evidence="4">
    <location>
        <begin position="26"/>
        <end position="489"/>
    </location>
</feature>
<dbReference type="EMBL" id="FOQG01000004">
    <property type="protein sequence ID" value="SFI03759.1"/>
    <property type="molecule type" value="Genomic_DNA"/>
</dbReference>
<dbReference type="InterPro" id="IPR001343">
    <property type="entry name" value="Hemolysn_Ca-bd"/>
</dbReference>
<keyword evidence="2" id="KW-0964">Secreted</keyword>
<dbReference type="InterPro" id="IPR011049">
    <property type="entry name" value="Serralysin-like_metalloprot_C"/>
</dbReference>
<dbReference type="PROSITE" id="PS00330">
    <property type="entry name" value="HEMOLYSIN_CALCIUM"/>
    <property type="match status" value="1"/>
</dbReference>
<dbReference type="Pfam" id="PF00353">
    <property type="entry name" value="HemolysinCabind"/>
    <property type="match status" value="3"/>
</dbReference>